<organism evidence="2 3">
    <name type="scientific">Mariniflexile gromovii</name>
    <dbReference type="NCBI Taxonomy" id="362523"/>
    <lineage>
        <taxon>Bacteria</taxon>
        <taxon>Pseudomonadati</taxon>
        <taxon>Bacteroidota</taxon>
        <taxon>Flavobacteriia</taxon>
        <taxon>Flavobacteriales</taxon>
        <taxon>Flavobacteriaceae</taxon>
        <taxon>Mariniflexile</taxon>
    </lineage>
</organism>
<dbReference type="Proteomes" id="UP000670776">
    <property type="component" value="Unassembled WGS sequence"/>
</dbReference>
<reference evidence="2 3" key="1">
    <citation type="submission" date="2021-04" db="EMBL/GenBank/DDBJ databases">
        <title>Mariniflexile gromovii gen. nov., sp. nov., a gliding bacterium isolated from the sea urchin Strongylocentrotus intermedius.</title>
        <authorList>
            <person name="Ko S."/>
            <person name="Le V."/>
            <person name="Ahn C.-Y."/>
            <person name="Oh H.-M."/>
        </authorList>
    </citation>
    <scope>NUCLEOTIDE SEQUENCE [LARGE SCALE GENOMIC DNA]</scope>
    <source>
        <strain evidence="2 3">KCTC 12570</strain>
    </source>
</reference>
<accession>A0ABS4BQN6</accession>
<gene>
    <name evidence="2" type="ORF">J8H85_03575</name>
</gene>
<dbReference type="RefSeq" id="WP_209652741.1">
    <property type="nucleotide sequence ID" value="NZ_JAGJCB010000002.1"/>
</dbReference>
<evidence type="ECO:0000313" key="2">
    <source>
        <dbReference type="EMBL" id="MBP0902899.1"/>
    </source>
</evidence>
<keyword evidence="3" id="KW-1185">Reference proteome</keyword>
<comment type="caution">
    <text evidence="2">The sequence shown here is derived from an EMBL/GenBank/DDBJ whole genome shotgun (WGS) entry which is preliminary data.</text>
</comment>
<dbReference type="Pfam" id="PF10988">
    <property type="entry name" value="DUF2807"/>
    <property type="match status" value="1"/>
</dbReference>
<evidence type="ECO:0000313" key="3">
    <source>
        <dbReference type="Proteomes" id="UP000670776"/>
    </source>
</evidence>
<dbReference type="InterPro" id="IPR021255">
    <property type="entry name" value="DUF2807"/>
</dbReference>
<dbReference type="EMBL" id="JAGJCB010000002">
    <property type="protein sequence ID" value="MBP0902899.1"/>
    <property type="molecule type" value="Genomic_DNA"/>
</dbReference>
<evidence type="ECO:0000259" key="1">
    <source>
        <dbReference type="Pfam" id="PF10988"/>
    </source>
</evidence>
<name>A0ABS4BQN6_9FLAO</name>
<protein>
    <submittedName>
        <fullName evidence="2">DUF2807 domain-containing protein</fullName>
    </submittedName>
</protein>
<sequence length="224" mass="24359">MKYIFLLVATLISGVTIAQKQIEKTVGEFNELKVYDLIEVELVKSNENKAIITGSNTEKVVINNKNGTLKIKMTIGETFDGNNTKVILHYTSLDIIDTNEGSKVTGKDSIKQFEIDLRAQEGGSIQIPLDVTYTIVKAVTGGKIKTSGHSKSQKVSLLTGGIYDGEMLETDKTDVSINAAGEARVKASKQVDVKIRAGGDVYIYGKPETINETTVLGGRVKKME</sequence>
<dbReference type="Gene3D" id="2.160.20.120">
    <property type="match status" value="1"/>
</dbReference>
<proteinExistence type="predicted"/>
<feature type="domain" description="Putative auto-transporter adhesin head GIN" evidence="1">
    <location>
        <begin position="28"/>
        <end position="207"/>
    </location>
</feature>